<dbReference type="RefSeq" id="WP_006099213.1">
    <property type="nucleotide sequence ID" value="NZ_DS989844.1"/>
</dbReference>
<sequence>MNQPIIQVDAFTCTPFTGNPAAVCVLSAPQPDSWMQNVAQEMNLSETAFLVPQEDGFNLRWFTPTVEVPLCGHATLASAHVLWSEGHLSPEKPARFYTKSGILIAQRQGEWIELDFPVNHSQPTTVPPNLASALGVPIQSVWQNSLGYLVEVESEEMVRHLQPNFGLLKTLPISDVIVTSRTDSGSEYDFVSRFFAPGLGIDEDPVTGAAHCCLAPFWRDRIRKNEFLAYQASHRGGVVKVRYTGSVGGACSEGTYRVILGGQAVTVMRGELTE</sequence>
<reference evidence="4 5" key="1">
    <citation type="submission" date="2008-07" db="EMBL/GenBank/DDBJ databases">
        <authorList>
            <person name="Tandeau de Marsac N."/>
            <person name="Ferriera S."/>
            <person name="Johnson J."/>
            <person name="Kravitz S."/>
            <person name="Beeson K."/>
            <person name="Sutton G."/>
            <person name="Rogers Y.-H."/>
            <person name="Friedman R."/>
            <person name="Frazier M."/>
            <person name="Venter J.C."/>
        </authorList>
    </citation>
    <scope>NUCLEOTIDE SEQUENCE [LARGE SCALE GENOMIC DNA]</scope>
    <source>
        <strain evidence="4 5">PCC 7420</strain>
    </source>
</reference>
<dbReference type="SUPFAM" id="SSF54506">
    <property type="entry name" value="Diaminopimelate epimerase-like"/>
    <property type="match status" value="1"/>
</dbReference>
<dbReference type="GO" id="GO:0005737">
    <property type="term" value="C:cytoplasm"/>
    <property type="evidence" value="ECO:0007669"/>
    <property type="project" value="TreeGrafter"/>
</dbReference>
<dbReference type="PANTHER" id="PTHR13774">
    <property type="entry name" value="PHENAZINE BIOSYNTHESIS PROTEIN"/>
    <property type="match status" value="1"/>
</dbReference>
<proteinExistence type="inferred from homology"/>
<dbReference type="Proteomes" id="UP000003835">
    <property type="component" value="Unassembled WGS sequence"/>
</dbReference>
<evidence type="ECO:0000256" key="2">
    <source>
        <dbReference type="ARBA" id="ARBA00023235"/>
    </source>
</evidence>
<evidence type="ECO:0000313" key="5">
    <source>
        <dbReference type="Proteomes" id="UP000003835"/>
    </source>
</evidence>
<dbReference type="NCBIfam" id="TIGR00654">
    <property type="entry name" value="PhzF_family"/>
    <property type="match status" value="1"/>
</dbReference>
<keyword evidence="2" id="KW-0413">Isomerase</keyword>
<dbReference type="AlphaFoldDB" id="B4VKV9"/>
<dbReference type="GO" id="GO:0016853">
    <property type="term" value="F:isomerase activity"/>
    <property type="evidence" value="ECO:0007669"/>
    <property type="project" value="UniProtKB-KW"/>
</dbReference>
<dbReference type="EMBL" id="DS989844">
    <property type="protein sequence ID" value="EDX77100.1"/>
    <property type="molecule type" value="Genomic_DNA"/>
</dbReference>
<evidence type="ECO:0000313" key="4">
    <source>
        <dbReference type="EMBL" id="EDX77100.1"/>
    </source>
</evidence>
<evidence type="ECO:0000256" key="3">
    <source>
        <dbReference type="PIRSR" id="PIRSR016184-1"/>
    </source>
</evidence>
<dbReference type="OrthoDB" id="9788221at2"/>
<accession>B4VKV9</accession>
<name>B4VKV9_9CYAN</name>
<dbReference type="HOGENOM" id="CLU_048756_2_1_3"/>
<comment type="similarity">
    <text evidence="1">Belongs to the PhzF family.</text>
</comment>
<protein>
    <submittedName>
        <fullName evidence="4">Phenazine biosynthesis protein PhzF family</fullName>
    </submittedName>
</protein>
<dbReference type="PANTHER" id="PTHR13774:SF17">
    <property type="entry name" value="PHENAZINE BIOSYNTHESIS-LIKE DOMAIN-CONTAINING PROTEIN"/>
    <property type="match status" value="1"/>
</dbReference>
<dbReference type="InterPro" id="IPR003719">
    <property type="entry name" value="Phenazine_PhzF-like"/>
</dbReference>
<evidence type="ECO:0000256" key="1">
    <source>
        <dbReference type="ARBA" id="ARBA00008270"/>
    </source>
</evidence>
<organism evidence="4 5">
    <name type="scientific">Coleofasciculus chthonoplastes PCC 7420</name>
    <dbReference type="NCBI Taxonomy" id="118168"/>
    <lineage>
        <taxon>Bacteria</taxon>
        <taxon>Bacillati</taxon>
        <taxon>Cyanobacteriota</taxon>
        <taxon>Cyanophyceae</taxon>
        <taxon>Coleofasciculales</taxon>
        <taxon>Coleofasciculaceae</taxon>
        <taxon>Coleofasciculus</taxon>
    </lineage>
</organism>
<dbReference type="Pfam" id="PF02567">
    <property type="entry name" value="PhzC-PhzF"/>
    <property type="match status" value="1"/>
</dbReference>
<dbReference type="STRING" id="118168.MC7420_237"/>
<dbReference type="Gene3D" id="3.10.310.10">
    <property type="entry name" value="Diaminopimelate Epimerase, Chain A, domain 1"/>
    <property type="match status" value="2"/>
</dbReference>
<gene>
    <name evidence="4" type="ORF">MC7420_237</name>
</gene>
<feature type="active site" evidence="3">
    <location>
        <position position="46"/>
    </location>
</feature>
<keyword evidence="5" id="KW-1185">Reference proteome</keyword>
<dbReference type="PIRSF" id="PIRSF016184">
    <property type="entry name" value="PhzC_PhzF"/>
    <property type="match status" value="1"/>
</dbReference>
<dbReference type="eggNOG" id="COG0384">
    <property type="taxonomic scope" value="Bacteria"/>
</dbReference>